<reference evidence="1 2" key="1">
    <citation type="journal article" date="2015" name="PLoS Negl. Trop. Dis.">
        <title>Distribution of Plasmids in Distinct Leptospira Pathogenic Species.</title>
        <authorList>
            <person name="Wang Y."/>
            <person name="Zhuang X."/>
            <person name="Zhong Y."/>
            <person name="Zhang C."/>
            <person name="Zhang Y."/>
            <person name="Zeng L."/>
            <person name="Zhu Y."/>
            <person name="He P."/>
            <person name="Dong K."/>
            <person name="Pal U."/>
            <person name="Guo X."/>
            <person name="Qin J."/>
        </authorList>
    </citation>
    <scope>NUCLEOTIDE SEQUENCE [LARGE SCALE GENOMIC DNA]</scope>
    <source>
        <strain evidence="1 2">56604</strain>
    </source>
</reference>
<gene>
    <name evidence="1" type="ORF">LBBP_03480</name>
</gene>
<accession>A0A0S2IVG6</accession>
<proteinExistence type="predicted"/>
<evidence type="ECO:0000313" key="2">
    <source>
        <dbReference type="Proteomes" id="UP000058857"/>
    </source>
</evidence>
<sequence length="48" mass="5539">MCDSIHQLSKKGNIRKLNFQNIWNFSIKSRNVGTHTILNPENDPTKSL</sequence>
<dbReference type="AlphaFoldDB" id="A0A0S2IVG6"/>
<name>A0A0S2IVG6_LEPBO</name>
<dbReference type="EMBL" id="CP012029">
    <property type="protein sequence ID" value="ALO27670.1"/>
    <property type="molecule type" value="Genomic_DNA"/>
</dbReference>
<evidence type="ECO:0000313" key="1">
    <source>
        <dbReference type="EMBL" id="ALO27670.1"/>
    </source>
</evidence>
<dbReference type="Proteomes" id="UP000058857">
    <property type="component" value="Chromosome 1"/>
</dbReference>
<protein>
    <submittedName>
        <fullName evidence="1">Uncharacterized protein</fullName>
    </submittedName>
</protein>
<organism evidence="1">
    <name type="scientific">Leptospira borgpetersenii serovar Ballum</name>
    <dbReference type="NCBI Taxonomy" id="280505"/>
    <lineage>
        <taxon>Bacteria</taxon>
        <taxon>Pseudomonadati</taxon>
        <taxon>Spirochaetota</taxon>
        <taxon>Spirochaetia</taxon>
        <taxon>Leptospirales</taxon>
        <taxon>Leptospiraceae</taxon>
        <taxon>Leptospira</taxon>
    </lineage>
</organism>